<comment type="similarity">
    <text evidence="9">Belongs to the peroxiredoxin-like PRXL2 family. Prostamide/prostaglandin F synthase subfamily.</text>
</comment>
<dbReference type="GO" id="GO:0001516">
    <property type="term" value="P:prostaglandin biosynthetic process"/>
    <property type="evidence" value="ECO:0007669"/>
    <property type="project" value="TreeGrafter"/>
</dbReference>
<proteinExistence type="inferred from homology"/>
<sequence length="184" mass="19847">MVSKMAAVDLAKIGKNLVKCVSTGEMVPLESLWQDKACVLCRFYAKQLGALKPQLDANEVRLVGVGLEELGLEEFVEGKFWSGELYLDAKKQIYKDMSYKRIGFFSAIGSVLCKKGRSILALAKEQGITGNLAGDGYQNGGTIVVSKGGDKVLLNYIQESPADHVDPKDVLNSLGIKTEGASAE</sequence>
<evidence type="ECO:0000256" key="5">
    <source>
        <dbReference type="ARBA" id="ARBA00022857"/>
    </source>
</evidence>
<keyword evidence="5" id="KW-0521">NADP</keyword>
<evidence type="ECO:0000256" key="11">
    <source>
        <dbReference type="ARBA" id="ARBA00040768"/>
    </source>
</evidence>
<comment type="function">
    <text evidence="8">Catalyzes the reduction of prostaglandin-ethanolamide H(2) (prostamide H(2)) to prostamide F(2alpha) with NADPH as proton donor. Also able to reduce prostaglandin H(2) to prostaglandin F(2alpha).</text>
</comment>
<dbReference type="EMBL" id="KB299944">
    <property type="protein sequence ID" value="ELU07388.1"/>
    <property type="molecule type" value="Genomic_DNA"/>
</dbReference>
<reference evidence="15 17" key="2">
    <citation type="journal article" date="2013" name="Nature">
        <title>Insights into bilaterian evolution from three spiralian genomes.</title>
        <authorList>
            <person name="Simakov O."/>
            <person name="Marletaz F."/>
            <person name="Cho S.J."/>
            <person name="Edsinger-Gonzales E."/>
            <person name="Havlak P."/>
            <person name="Hellsten U."/>
            <person name="Kuo D.H."/>
            <person name="Larsson T."/>
            <person name="Lv J."/>
            <person name="Arendt D."/>
            <person name="Savage R."/>
            <person name="Osoegawa K."/>
            <person name="de Jong P."/>
            <person name="Grimwood J."/>
            <person name="Chapman J.A."/>
            <person name="Shapiro H."/>
            <person name="Aerts A."/>
            <person name="Otillar R.P."/>
            <person name="Terry A.Y."/>
            <person name="Boore J.L."/>
            <person name="Grigoriev I.V."/>
            <person name="Lindberg D.R."/>
            <person name="Seaver E.C."/>
            <person name="Weisblat D.A."/>
            <person name="Putnam N.H."/>
            <person name="Rokhsar D.S."/>
        </authorList>
    </citation>
    <scope>NUCLEOTIDE SEQUENCE</scope>
    <source>
        <strain evidence="15 17">I ESC-2004</strain>
    </source>
</reference>
<dbReference type="OrthoDB" id="40334at2759"/>
<keyword evidence="3" id="KW-0444">Lipid biosynthesis</keyword>
<gene>
    <name evidence="15" type="ORF">CAPTEDRAFT_223254</name>
</gene>
<dbReference type="InterPro" id="IPR032801">
    <property type="entry name" value="PXL2A/B/C"/>
</dbReference>
<evidence type="ECO:0000313" key="15">
    <source>
        <dbReference type="EMBL" id="ELU07388.1"/>
    </source>
</evidence>
<reference evidence="16" key="3">
    <citation type="submission" date="2015-06" db="UniProtKB">
        <authorList>
            <consortium name="EnsemblMetazoa"/>
        </authorList>
    </citation>
    <scope>IDENTIFICATION</scope>
</reference>
<evidence type="ECO:0000256" key="6">
    <source>
        <dbReference type="ARBA" id="ARBA00023002"/>
    </source>
</evidence>
<evidence type="ECO:0000256" key="1">
    <source>
        <dbReference type="ARBA" id="ARBA00004514"/>
    </source>
</evidence>
<evidence type="ECO:0000256" key="3">
    <source>
        <dbReference type="ARBA" id="ARBA00022516"/>
    </source>
</evidence>
<dbReference type="EnsemblMetazoa" id="CapteT223254">
    <property type="protein sequence ID" value="CapteP223254"/>
    <property type="gene ID" value="CapteG223254"/>
</dbReference>
<evidence type="ECO:0000313" key="17">
    <source>
        <dbReference type="Proteomes" id="UP000014760"/>
    </source>
</evidence>
<keyword evidence="4" id="KW-0276">Fatty acid metabolism</keyword>
<comment type="catalytic activity">
    <reaction evidence="13">
        <text>prostaglandin H2 + [thioredoxin]-dithiol = prostaglandin F2alpha + [thioredoxin]-disulfide</text>
        <dbReference type="Rhea" id="RHEA:28214"/>
        <dbReference type="Rhea" id="RHEA-COMP:10698"/>
        <dbReference type="Rhea" id="RHEA-COMP:10700"/>
        <dbReference type="ChEBI" id="CHEBI:29950"/>
        <dbReference type="ChEBI" id="CHEBI:50058"/>
        <dbReference type="ChEBI" id="CHEBI:57404"/>
        <dbReference type="ChEBI" id="CHEBI:57405"/>
        <dbReference type="EC" id="1.11.1.20"/>
    </reaction>
</comment>
<dbReference type="GO" id="GO:0047017">
    <property type="term" value="F:prostaglandin F synthase activity"/>
    <property type="evidence" value="ECO:0007669"/>
    <property type="project" value="TreeGrafter"/>
</dbReference>
<dbReference type="HOGENOM" id="CLU_094994_0_0_1"/>
<dbReference type="PANTHER" id="PTHR28630:SF29">
    <property type="entry name" value="PROSTAMIDE_PROSTAGLANDIN F SYNTHASE"/>
    <property type="match status" value="1"/>
</dbReference>
<keyword evidence="6" id="KW-0560">Oxidoreductase</keyword>
<evidence type="ECO:0000256" key="10">
    <source>
        <dbReference type="ARBA" id="ARBA00039126"/>
    </source>
</evidence>
<keyword evidence="2" id="KW-0963">Cytoplasm</keyword>
<protein>
    <recommendedName>
        <fullName evidence="11">Prostamide/prostaglandin F synthase</fullName>
        <ecNumber evidence="10">1.11.1.20</ecNumber>
    </recommendedName>
    <alternativeName>
        <fullName evidence="12">Peroxiredoxin-like 2B</fullName>
    </alternativeName>
</protein>
<dbReference type="PANTHER" id="PTHR28630">
    <property type="match status" value="1"/>
</dbReference>
<dbReference type="FunFam" id="3.40.30.10:FF:000243">
    <property type="entry name" value="Prostamide/prostaglandin F synthase"/>
    <property type="match status" value="1"/>
</dbReference>
<evidence type="ECO:0000256" key="7">
    <source>
        <dbReference type="ARBA" id="ARBA00023098"/>
    </source>
</evidence>
<evidence type="ECO:0000256" key="9">
    <source>
        <dbReference type="ARBA" id="ARBA00037965"/>
    </source>
</evidence>
<dbReference type="AlphaFoldDB" id="R7UMR3"/>
<dbReference type="GO" id="GO:0005829">
    <property type="term" value="C:cytosol"/>
    <property type="evidence" value="ECO:0007669"/>
    <property type="project" value="UniProtKB-SubCell"/>
</dbReference>
<evidence type="ECO:0000256" key="14">
    <source>
        <dbReference type="ARBA" id="ARBA00048626"/>
    </source>
</evidence>
<reference evidence="17" key="1">
    <citation type="submission" date="2012-12" db="EMBL/GenBank/DDBJ databases">
        <authorList>
            <person name="Hellsten U."/>
            <person name="Grimwood J."/>
            <person name="Chapman J.A."/>
            <person name="Shapiro H."/>
            <person name="Aerts A."/>
            <person name="Otillar R.P."/>
            <person name="Terry A.Y."/>
            <person name="Boore J.L."/>
            <person name="Simakov O."/>
            <person name="Marletaz F."/>
            <person name="Cho S.-J."/>
            <person name="Edsinger-Gonzales E."/>
            <person name="Havlak P."/>
            <person name="Kuo D.-H."/>
            <person name="Larsson T."/>
            <person name="Lv J."/>
            <person name="Arendt D."/>
            <person name="Savage R."/>
            <person name="Osoegawa K."/>
            <person name="de Jong P."/>
            <person name="Lindberg D.R."/>
            <person name="Seaver E.C."/>
            <person name="Weisblat D.A."/>
            <person name="Putnam N.H."/>
            <person name="Grigoriev I.V."/>
            <person name="Rokhsar D.S."/>
        </authorList>
    </citation>
    <scope>NUCLEOTIDE SEQUENCE</scope>
    <source>
        <strain evidence="17">I ESC-2004</strain>
    </source>
</reference>
<evidence type="ECO:0000256" key="4">
    <source>
        <dbReference type="ARBA" id="ARBA00022832"/>
    </source>
</evidence>
<accession>R7UMR3</accession>
<comment type="subcellular location">
    <subcellularLocation>
        <location evidence="1">Cytoplasm</location>
        <location evidence="1">Cytosol</location>
    </subcellularLocation>
</comment>
<dbReference type="EC" id="1.11.1.20" evidence="10"/>
<dbReference type="EMBL" id="AMQN01007085">
    <property type="status" value="NOT_ANNOTATED_CDS"/>
    <property type="molecule type" value="Genomic_DNA"/>
</dbReference>
<dbReference type="Proteomes" id="UP000014760">
    <property type="component" value="Unassembled WGS sequence"/>
</dbReference>
<dbReference type="STRING" id="283909.R7UMR3"/>
<evidence type="ECO:0000256" key="8">
    <source>
        <dbReference type="ARBA" id="ARBA00037117"/>
    </source>
</evidence>
<name>R7UMR3_CAPTE</name>
<dbReference type="Pfam" id="PF13911">
    <property type="entry name" value="AhpC-TSA_2"/>
    <property type="match status" value="1"/>
</dbReference>
<evidence type="ECO:0000256" key="12">
    <source>
        <dbReference type="ARBA" id="ARBA00041838"/>
    </source>
</evidence>
<comment type="catalytic activity">
    <reaction evidence="14">
        <text>prostamide F2alpha + [thioredoxin]-disulfide = prostamide H2 + [thioredoxin]-dithiol</text>
        <dbReference type="Rhea" id="RHEA:26373"/>
        <dbReference type="Rhea" id="RHEA-COMP:10698"/>
        <dbReference type="Rhea" id="RHEA-COMP:10700"/>
        <dbReference type="ChEBI" id="CHEBI:29950"/>
        <dbReference type="ChEBI" id="CHEBI:50058"/>
        <dbReference type="ChEBI" id="CHEBI:53081"/>
        <dbReference type="ChEBI" id="CHEBI:53082"/>
        <dbReference type="EC" id="1.11.1.20"/>
    </reaction>
</comment>
<organism evidence="15">
    <name type="scientific">Capitella teleta</name>
    <name type="common">Polychaete worm</name>
    <dbReference type="NCBI Taxonomy" id="283909"/>
    <lineage>
        <taxon>Eukaryota</taxon>
        <taxon>Metazoa</taxon>
        <taxon>Spiralia</taxon>
        <taxon>Lophotrochozoa</taxon>
        <taxon>Annelida</taxon>
        <taxon>Polychaeta</taxon>
        <taxon>Sedentaria</taxon>
        <taxon>Scolecida</taxon>
        <taxon>Capitellidae</taxon>
        <taxon>Capitella</taxon>
    </lineage>
</organism>
<evidence type="ECO:0000313" key="16">
    <source>
        <dbReference type="EnsemblMetazoa" id="CapteP223254"/>
    </source>
</evidence>
<keyword evidence="17" id="KW-1185">Reference proteome</keyword>
<keyword evidence="7" id="KW-0443">Lipid metabolism</keyword>
<evidence type="ECO:0000256" key="13">
    <source>
        <dbReference type="ARBA" id="ARBA00047917"/>
    </source>
</evidence>
<dbReference type="OMA" id="QRPVCND"/>
<evidence type="ECO:0000256" key="2">
    <source>
        <dbReference type="ARBA" id="ARBA00022490"/>
    </source>
</evidence>